<dbReference type="Gene3D" id="3.30.390.50">
    <property type="entry name" value="CO dehydrogenase flavoprotein, C-terminal domain"/>
    <property type="match status" value="1"/>
</dbReference>
<dbReference type="GO" id="GO:0016491">
    <property type="term" value="F:oxidoreductase activity"/>
    <property type="evidence" value="ECO:0007669"/>
    <property type="project" value="UniProtKB-KW"/>
</dbReference>
<dbReference type="InterPro" id="IPR002346">
    <property type="entry name" value="Mopterin_DH_FAD-bd"/>
</dbReference>
<keyword evidence="3" id="KW-0560">Oxidoreductase</keyword>
<dbReference type="PROSITE" id="PS51387">
    <property type="entry name" value="FAD_PCMH"/>
    <property type="match status" value="1"/>
</dbReference>
<dbReference type="InterPro" id="IPR036318">
    <property type="entry name" value="FAD-bd_PCMH-like_sf"/>
</dbReference>
<dbReference type="RefSeq" id="WP_208649750.1">
    <property type="nucleotide sequence ID" value="NZ_CP036528.1"/>
</dbReference>
<dbReference type="Gene3D" id="3.30.465.10">
    <property type="match status" value="1"/>
</dbReference>
<evidence type="ECO:0000313" key="6">
    <source>
        <dbReference type="Proteomes" id="UP000291151"/>
    </source>
</evidence>
<dbReference type="InterPro" id="IPR016169">
    <property type="entry name" value="FAD-bd_PCMH_sub2"/>
</dbReference>
<name>A0A4P6UVQ8_9BACL</name>
<dbReference type="Pfam" id="PF03450">
    <property type="entry name" value="CO_deh_flav_C"/>
    <property type="match status" value="1"/>
</dbReference>
<dbReference type="InterPro" id="IPR005107">
    <property type="entry name" value="CO_DH_flav_C"/>
</dbReference>
<dbReference type="PANTHER" id="PTHR42659">
    <property type="entry name" value="XANTHINE DEHYDROGENASE SUBUNIT C-RELATED"/>
    <property type="match status" value="1"/>
</dbReference>
<dbReference type="InterPro" id="IPR016166">
    <property type="entry name" value="FAD-bd_PCMH"/>
</dbReference>
<feature type="domain" description="FAD-binding PCMH-type" evidence="4">
    <location>
        <begin position="6"/>
        <end position="176"/>
    </location>
</feature>
<keyword evidence="6" id="KW-1185">Reference proteome</keyword>
<organism evidence="5 6">
    <name type="scientific">Ureibacillus thermophilus</name>
    <dbReference type="NCBI Taxonomy" id="367743"/>
    <lineage>
        <taxon>Bacteria</taxon>
        <taxon>Bacillati</taxon>
        <taxon>Bacillota</taxon>
        <taxon>Bacilli</taxon>
        <taxon>Bacillales</taxon>
        <taxon>Caryophanaceae</taxon>
        <taxon>Ureibacillus</taxon>
    </lineage>
</organism>
<dbReference type="GO" id="GO:0071949">
    <property type="term" value="F:FAD binding"/>
    <property type="evidence" value="ECO:0007669"/>
    <property type="project" value="InterPro"/>
</dbReference>
<dbReference type="InterPro" id="IPR051312">
    <property type="entry name" value="Diverse_Substr_Oxidored"/>
</dbReference>
<reference evidence="5 6" key="1">
    <citation type="submission" date="2019-02" db="EMBL/GenBank/DDBJ databases">
        <title>Ureibacillus thermophilus.</title>
        <authorList>
            <person name="Sunny J.S."/>
            <person name="Natarajan A."/>
            <person name="Saleena L.M."/>
        </authorList>
    </citation>
    <scope>NUCLEOTIDE SEQUENCE [LARGE SCALE GENOMIC DNA]</scope>
    <source>
        <strain evidence="5 6">LM102</strain>
    </source>
</reference>
<dbReference type="EMBL" id="CP036528">
    <property type="protein sequence ID" value="QBK26058.1"/>
    <property type="molecule type" value="Genomic_DNA"/>
</dbReference>
<proteinExistence type="predicted"/>
<evidence type="ECO:0000256" key="2">
    <source>
        <dbReference type="ARBA" id="ARBA00022827"/>
    </source>
</evidence>
<gene>
    <name evidence="5" type="ORF">DKZ56_09380</name>
</gene>
<dbReference type="AlphaFoldDB" id="A0A4P6UVQ8"/>
<keyword evidence="2" id="KW-0274">FAD</keyword>
<sequence length="292" mass="32436">MAVQKVSSQISTVWIPSSIQEAVSLKNRLAPDAAYVSGATLLQLKWQAGVEMPKHHISLEKIPDLRQLNVDKGHLEIGAGTTLSTLRNHSVIRTVHPIISEAAKTIAAPAVRNRGTVGGNVMWGEGDLIPLLLTMEAQLTFFAKNGFQTVEMADWLNSSDFRDVLLVKVAIPERDSSTQSFYRKIGRRETFTAAIVTIAGQVRFSNKDGFTEVRLAIGGGSNKPLRLVKIEQYLLGKSVEKIHWPTVYQWILKEFHPSSDAFVSSEYKKKVAANLIISELRRLLFLQEEACV</sequence>
<protein>
    <submittedName>
        <fullName evidence="5">Xanthine dehydrogenase</fullName>
    </submittedName>
</protein>
<dbReference type="PANTHER" id="PTHR42659:SF2">
    <property type="entry name" value="XANTHINE DEHYDROGENASE SUBUNIT C-RELATED"/>
    <property type="match status" value="1"/>
</dbReference>
<dbReference type="InterPro" id="IPR036683">
    <property type="entry name" value="CO_DH_flav_C_dom_sf"/>
</dbReference>
<dbReference type="SMART" id="SM01092">
    <property type="entry name" value="CO_deh_flav_C"/>
    <property type="match status" value="1"/>
</dbReference>
<evidence type="ECO:0000313" key="5">
    <source>
        <dbReference type="EMBL" id="QBK26058.1"/>
    </source>
</evidence>
<dbReference type="Proteomes" id="UP000291151">
    <property type="component" value="Chromosome"/>
</dbReference>
<dbReference type="SUPFAM" id="SSF56176">
    <property type="entry name" value="FAD-binding/transporter-associated domain-like"/>
    <property type="match status" value="1"/>
</dbReference>
<accession>A0A4P6UVQ8</accession>
<dbReference type="SUPFAM" id="SSF55447">
    <property type="entry name" value="CO dehydrogenase flavoprotein C-terminal domain-like"/>
    <property type="match status" value="1"/>
</dbReference>
<dbReference type="KEGG" id="uth:DKZ56_09380"/>
<keyword evidence="1" id="KW-0285">Flavoprotein</keyword>
<evidence type="ECO:0000256" key="3">
    <source>
        <dbReference type="ARBA" id="ARBA00023002"/>
    </source>
</evidence>
<evidence type="ECO:0000256" key="1">
    <source>
        <dbReference type="ARBA" id="ARBA00022630"/>
    </source>
</evidence>
<dbReference type="Pfam" id="PF00941">
    <property type="entry name" value="FAD_binding_5"/>
    <property type="match status" value="1"/>
</dbReference>
<evidence type="ECO:0000259" key="4">
    <source>
        <dbReference type="PROSITE" id="PS51387"/>
    </source>
</evidence>